<dbReference type="Pfam" id="PF06249">
    <property type="entry name" value="EutQ"/>
    <property type="match status" value="1"/>
</dbReference>
<organism evidence="1 2">
    <name type="scientific">Pseudomicrostroma glucosiphilum</name>
    <dbReference type="NCBI Taxonomy" id="1684307"/>
    <lineage>
        <taxon>Eukaryota</taxon>
        <taxon>Fungi</taxon>
        <taxon>Dikarya</taxon>
        <taxon>Basidiomycota</taxon>
        <taxon>Ustilaginomycotina</taxon>
        <taxon>Exobasidiomycetes</taxon>
        <taxon>Microstromatales</taxon>
        <taxon>Microstromatales incertae sedis</taxon>
        <taxon>Pseudomicrostroma</taxon>
    </lineage>
</organism>
<reference evidence="1 2" key="1">
    <citation type="journal article" date="2018" name="Mol. Biol. Evol.">
        <title>Broad Genomic Sampling Reveals a Smut Pathogenic Ancestry of the Fungal Clade Ustilaginomycotina.</title>
        <authorList>
            <person name="Kijpornyongpan T."/>
            <person name="Mondo S.J."/>
            <person name="Barry K."/>
            <person name="Sandor L."/>
            <person name="Lee J."/>
            <person name="Lipzen A."/>
            <person name="Pangilinan J."/>
            <person name="LaButti K."/>
            <person name="Hainaut M."/>
            <person name="Henrissat B."/>
            <person name="Grigoriev I.V."/>
            <person name="Spatafora J.W."/>
            <person name="Aime M.C."/>
        </authorList>
    </citation>
    <scope>NUCLEOTIDE SEQUENCE [LARGE SCALE GENOMIC DNA]</scope>
    <source>
        <strain evidence="1 2">MCA 4718</strain>
    </source>
</reference>
<accession>A0A316U5V8</accession>
<evidence type="ECO:0008006" key="3">
    <source>
        <dbReference type="Google" id="ProtNLM"/>
    </source>
</evidence>
<dbReference type="Gene3D" id="2.60.120.10">
    <property type="entry name" value="Jelly Rolls"/>
    <property type="match status" value="1"/>
</dbReference>
<evidence type="ECO:0000313" key="2">
    <source>
        <dbReference type="Proteomes" id="UP000245942"/>
    </source>
</evidence>
<gene>
    <name evidence="1" type="ORF">BCV69DRAFT_283828</name>
</gene>
<dbReference type="GeneID" id="37014564"/>
<name>A0A316U5V8_9BASI</name>
<dbReference type="InterPro" id="IPR011051">
    <property type="entry name" value="RmlC_Cupin_sf"/>
</dbReference>
<dbReference type="InterPro" id="IPR010424">
    <property type="entry name" value="EutQ"/>
</dbReference>
<dbReference type="AlphaFoldDB" id="A0A316U5V8"/>
<dbReference type="SUPFAM" id="SSF51182">
    <property type="entry name" value="RmlC-like cupins"/>
    <property type="match status" value="1"/>
</dbReference>
<dbReference type="InterPro" id="IPR014710">
    <property type="entry name" value="RmlC-like_jellyroll"/>
</dbReference>
<dbReference type="EMBL" id="KZ819330">
    <property type="protein sequence ID" value="PWN19723.1"/>
    <property type="molecule type" value="Genomic_DNA"/>
</dbReference>
<dbReference type="PANTHER" id="PTHR36169:SF1">
    <property type="entry name" value="ACETATE KINASE EUTQ"/>
    <property type="match status" value="1"/>
</dbReference>
<protein>
    <recommendedName>
        <fullName evidence="3">(S)-ureidoglycine aminohydrolase cupin domain-containing protein</fullName>
    </recommendedName>
</protein>
<dbReference type="Proteomes" id="UP000245942">
    <property type="component" value="Unassembled WGS sequence"/>
</dbReference>
<keyword evidence="2" id="KW-1185">Reference proteome</keyword>
<proteinExistence type="predicted"/>
<dbReference type="PANTHER" id="PTHR36169">
    <property type="entry name" value="ETHANOLAMINE UTILIZATION PROTEIN EUTQ"/>
    <property type="match status" value="1"/>
</dbReference>
<evidence type="ECO:0000313" key="1">
    <source>
        <dbReference type="EMBL" id="PWN19723.1"/>
    </source>
</evidence>
<sequence>MPGIALLTNAAANCKLDDVTCGGFLGDIATSANSTLTAGIYHQTKNTEEEALKFKYKYDEFKLIIEGTICIKEPSTGTQIEAKVGDVVNISKGADLVFWSPEGGKAYFVGNRGVGEL</sequence>
<dbReference type="OrthoDB" id="3346152at2759"/>
<dbReference type="RefSeq" id="XP_025346883.1">
    <property type="nucleotide sequence ID" value="XM_025492830.1"/>
</dbReference>